<evidence type="ECO:0000256" key="4">
    <source>
        <dbReference type="ARBA" id="ARBA00022468"/>
    </source>
</evidence>
<evidence type="ECO:0000313" key="9">
    <source>
        <dbReference type="Proteomes" id="UP000078561"/>
    </source>
</evidence>
<feature type="region of interest" description="Disordered" evidence="6">
    <location>
        <begin position="686"/>
        <end position="720"/>
    </location>
</feature>
<feature type="compositionally biased region" description="Acidic residues" evidence="6">
    <location>
        <begin position="298"/>
        <end position="311"/>
    </location>
</feature>
<name>A0A168SGU7_ABSGL</name>
<evidence type="ECO:0000256" key="2">
    <source>
        <dbReference type="ARBA" id="ARBA00008856"/>
    </source>
</evidence>
<dbReference type="InterPro" id="IPR026147">
    <property type="entry name" value="Rab3GAP1_conserved"/>
</dbReference>
<dbReference type="GO" id="GO:0005737">
    <property type="term" value="C:cytoplasm"/>
    <property type="evidence" value="ECO:0007669"/>
    <property type="project" value="UniProtKB-SubCell"/>
</dbReference>
<evidence type="ECO:0000259" key="7">
    <source>
        <dbReference type="Pfam" id="PF13890"/>
    </source>
</evidence>
<keyword evidence="9" id="KW-1185">Reference proteome</keyword>
<dbReference type="OrthoDB" id="17346at2759"/>
<evidence type="ECO:0000313" key="8">
    <source>
        <dbReference type="EMBL" id="SAM08412.1"/>
    </source>
</evidence>
<dbReference type="OMA" id="QIRWHWE"/>
<feature type="region of interest" description="Disordered" evidence="6">
    <location>
        <begin position="298"/>
        <end position="333"/>
    </location>
</feature>
<feature type="compositionally biased region" description="Polar residues" evidence="6">
    <location>
        <begin position="764"/>
        <end position="775"/>
    </location>
</feature>
<comment type="similarity">
    <text evidence="2">Belongs to the Rab3-GAP catalytic subunit family.</text>
</comment>
<organism evidence="8">
    <name type="scientific">Absidia glauca</name>
    <name type="common">Pin mould</name>
    <dbReference type="NCBI Taxonomy" id="4829"/>
    <lineage>
        <taxon>Eukaryota</taxon>
        <taxon>Fungi</taxon>
        <taxon>Fungi incertae sedis</taxon>
        <taxon>Mucoromycota</taxon>
        <taxon>Mucoromycotina</taxon>
        <taxon>Mucoromycetes</taxon>
        <taxon>Mucorales</taxon>
        <taxon>Cunninghamellaceae</taxon>
        <taxon>Absidia</taxon>
    </lineage>
</organism>
<dbReference type="EMBL" id="LT554895">
    <property type="protein sequence ID" value="SAM08412.1"/>
    <property type="molecule type" value="Genomic_DNA"/>
</dbReference>
<dbReference type="PANTHER" id="PTHR21422">
    <property type="entry name" value="RAB3 GTPASE-ACTIVATING PROTEIN CATALYTIC SUBUNIT"/>
    <property type="match status" value="1"/>
</dbReference>
<dbReference type="Proteomes" id="UP000078561">
    <property type="component" value="Unassembled WGS sequence"/>
</dbReference>
<evidence type="ECO:0000256" key="1">
    <source>
        <dbReference type="ARBA" id="ARBA00004496"/>
    </source>
</evidence>
<proteinExistence type="inferred from homology"/>
<sequence>MTSNRRQSAGHGEELFEFVDYTSVSSFERLVTSIEEVLQSWGIKDNSYGVFSDEMLTMVSDSQPGSSTTPFEYSRKESVSVGTETYKLTYHCHPRAVLDSTTTTKSPGPASTTIDATHPLLLDNYYRYDAPLSSQETSKTFHPIHRWTGLSRFFTLAPVSDSLKSKLFASSKVNVDIHQAKLLLSASAIAFNNVQCMVPVFISVGQARYSSYTGYMLQHNHTMDLEVRFNSSVISSPPPHCHMSGLQEVFIQTLNANRFDNGLPPLAPSDKRNILKGAVFTYSLKNWFNEHWKQWDDDDDDDNDDDDDDVNQCDSNDANVDMDGSEENEDRNDSIAQARATHLASFTDHILRTNVDWNDTTPLPTLPFGPYNDPLRTMTLSAVFPLSNSNHSQRYTDDAIHSNMDALTAEFWELTCEFAPSSQQRAFLSTLLDRAISSWVKDPSNQDYLAPYDSNNNGDDGVDGGSGSTGLVRNLLHAMSTNRGPIYHENQIAVVKSDQVETIMHALFKSPEENWPTMEGTPPSDYIKVRRANSDLSVFTPGALGLRLKHGASVPWRSFLWNLVVYQLDALQVAGTMSTSSSYMGFLRVLWIEIMRQIRWHWENLIPIPNVDPYLYRQSPNREKVRSSSAQGSQKGSTIGIDLSYNILHQKLAMINCCIHQSAKDGKPPQAATRKDISSLFDAVHETKPTSGTSTELDSPVSITAKDKSPSMHSDGSSDISESELFFDSVDNLDKAASSSPDTCLQQQQQDRGQDDDMPLSQPRRPSSCTSSISDVSELARPTSMQESFVGLNYSTSAESDPCQHIPSNFGDIDDWSNGINTSAELQDPNGFEGRSHQHSTILLLKTRTPLWVPLTQNPGFMTEDMIQQQADVFESLGTSDNATQIRAKLQSAQLYSDMQAFKAANPHAVLEDFVRWHSPKDWIEKSHGNGSLSARMSEPTNIWQELWKCARRIPASRQRSLFNLNSEGEKALHYLESLSIHDVFSLLLPTMGIVMYDTLASHPIVKYIRPVTLGVNKLAHELSNYPWDASRNGTCSFDTIISRIKKEESFMCNAISLLRKFPKQYDLVERLVMDPRTRVKEGDERTSVFNLYKNEYGVISKPSYKEYVFYINSSDSIDNPLPQRQYVLLKDNELRLLDMYSVDGRFC</sequence>
<dbReference type="AlphaFoldDB" id="A0A168SGU7"/>
<feature type="compositionally biased region" description="Polar residues" evidence="6">
    <location>
        <begin position="711"/>
        <end position="720"/>
    </location>
</feature>
<reference evidence="8" key="1">
    <citation type="submission" date="2016-04" db="EMBL/GenBank/DDBJ databases">
        <authorList>
            <person name="Evans L.H."/>
            <person name="Alamgir A."/>
            <person name="Owens N."/>
            <person name="Weber N.D."/>
            <person name="Virtaneva K."/>
            <person name="Barbian K."/>
            <person name="Babar A."/>
            <person name="Rosenke K."/>
        </authorList>
    </citation>
    <scope>NUCLEOTIDE SEQUENCE [LARGE SCALE GENOMIC DNA]</scope>
    <source>
        <strain evidence="8">CBS 101.48</strain>
    </source>
</reference>
<dbReference type="InterPro" id="IPR045700">
    <property type="entry name" value="Rab3GAP1"/>
</dbReference>
<evidence type="ECO:0000256" key="5">
    <source>
        <dbReference type="ARBA" id="ARBA00022490"/>
    </source>
</evidence>
<gene>
    <name evidence="8" type="primary">ABSGL_14075.1 scaffold 14385</name>
</gene>
<feature type="region of interest" description="Disordered" evidence="6">
    <location>
        <begin position="736"/>
        <end position="784"/>
    </location>
</feature>
<dbReference type="Pfam" id="PF13890">
    <property type="entry name" value="Rab3-GTPase_cat"/>
    <property type="match status" value="1"/>
</dbReference>
<protein>
    <recommendedName>
        <fullName evidence="3">Rab3 GTPase-activating protein catalytic subunit</fullName>
    </recommendedName>
</protein>
<evidence type="ECO:0000256" key="3">
    <source>
        <dbReference type="ARBA" id="ARBA00015817"/>
    </source>
</evidence>
<comment type="subcellular location">
    <subcellularLocation>
        <location evidence="1">Cytoplasm</location>
    </subcellularLocation>
</comment>
<dbReference type="InParanoid" id="A0A168SGU7"/>
<accession>A0A168SGU7</accession>
<feature type="domain" description="Rab3GAP catalytic subunit conserved" evidence="7">
    <location>
        <begin position="832"/>
        <end position="977"/>
    </location>
</feature>
<dbReference type="PANTHER" id="PTHR21422:SF9">
    <property type="entry name" value="RAB3 GTPASE-ACTIVATING PROTEIN CATALYTIC SUBUNIT"/>
    <property type="match status" value="1"/>
</dbReference>
<keyword evidence="4" id="KW-0343">GTPase activation</keyword>
<evidence type="ECO:0000256" key="6">
    <source>
        <dbReference type="SAM" id="MobiDB-lite"/>
    </source>
</evidence>
<dbReference type="STRING" id="4829.A0A168SGU7"/>
<keyword evidence="5" id="KW-0963">Cytoplasm</keyword>
<dbReference type="GO" id="GO:0005096">
    <property type="term" value="F:GTPase activator activity"/>
    <property type="evidence" value="ECO:0007669"/>
    <property type="project" value="UniProtKB-KW"/>
</dbReference>